<dbReference type="EMBL" id="CAICTM010002014">
    <property type="protein sequence ID" value="CAB9527549.1"/>
    <property type="molecule type" value="Genomic_DNA"/>
</dbReference>
<feature type="compositionally biased region" description="Polar residues" evidence="1">
    <location>
        <begin position="393"/>
        <end position="404"/>
    </location>
</feature>
<accession>A0A9N8EYX0</accession>
<feature type="compositionally biased region" description="Basic residues" evidence="1">
    <location>
        <begin position="416"/>
        <end position="428"/>
    </location>
</feature>
<comment type="caution">
    <text evidence="2">The sequence shown here is derived from an EMBL/GenBank/DDBJ whole genome shotgun (WGS) entry which is preliminary data.</text>
</comment>
<feature type="compositionally biased region" description="Low complexity" evidence="1">
    <location>
        <begin position="200"/>
        <end position="209"/>
    </location>
</feature>
<organism evidence="2 3">
    <name type="scientific">Seminavis robusta</name>
    <dbReference type="NCBI Taxonomy" id="568900"/>
    <lineage>
        <taxon>Eukaryota</taxon>
        <taxon>Sar</taxon>
        <taxon>Stramenopiles</taxon>
        <taxon>Ochrophyta</taxon>
        <taxon>Bacillariophyta</taxon>
        <taxon>Bacillariophyceae</taxon>
        <taxon>Bacillariophycidae</taxon>
        <taxon>Naviculales</taxon>
        <taxon>Naviculaceae</taxon>
        <taxon>Seminavis</taxon>
    </lineage>
</organism>
<gene>
    <name evidence="2" type="ORF">SEMRO_2016_G311140.1</name>
</gene>
<dbReference type="Proteomes" id="UP001153069">
    <property type="component" value="Unassembled WGS sequence"/>
</dbReference>
<evidence type="ECO:0000313" key="3">
    <source>
        <dbReference type="Proteomes" id="UP001153069"/>
    </source>
</evidence>
<dbReference type="AlphaFoldDB" id="A0A9N8EYX0"/>
<feature type="compositionally biased region" description="Low complexity" evidence="1">
    <location>
        <begin position="243"/>
        <end position="258"/>
    </location>
</feature>
<feature type="region of interest" description="Disordered" evidence="1">
    <location>
        <begin position="346"/>
        <end position="457"/>
    </location>
</feature>
<feature type="region of interest" description="Disordered" evidence="1">
    <location>
        <begin position="100"/>
        <end position="122"/>
    </location>
</feature>
<feature type="compositionally biased region" description="Polar residues" evidence="1">
    <location>
        <begin position="284"/>
        <end position="295"/>
    </location>
</feature>
<reference evidence="2" key="1">
    <citation type="submission" date="2020-06" db="EMBL/GenBank/DDBJ databases">
        <authorList>
            <consortium name="Plant Systems Biology data submission"/>
        </authorList>
    </citation>
    <scope>NUCLEOTIDE SEQUENCE</scope>
    <source>
        <strain evidence="2">D6</strain>
    </source>
</reference>
<keyword evidence="3" id="KW-1185">Reference proteome</keyword>
<protein>
    <submittedName>
        <fullName evidence="2">Uncharacterized protein</fullName>
    </submittedName>
</protein>
<feature type="compositionally biased region" description="Low complexity" evidence="1">
    <location>
        <begin position="429"/>
        <end position="438"/>
    </location>
</feature>
<sequence>MSDMRDHSNSCSYDCEPADDATVLSSSINSFVLRRMQSSAMLKWQNASSHHHHRASTKEGTEIAIIGCDDGSLQDNDDDDLFDNDDECSVVSQREDSFANDCSAGSFGSGRNSTSSSTKKKSYHKLISKKLGSVQNLLDEDSDSDDDSLAGVNTSRTSERSPKTATTKDRSDHTSSTSRKTRSASPIPSPSRNLRRIKSSDSSSARKAAVNPKKMMRKVVSTDAADQYRQSGSIKNKRMAALTAASSHSSSSPKPTKSGLKRCTSDLGGKKSKDVLKGKPNLQLKRSASSGGLASTCIGNDNVAVMPKRSPRVSISLLGKGSLLESTKEAPNLELLNLNLIGAEEPKQERKKKLTRAKSSHVLGSRRSNNSPPPQKPRRKIHRSVSAKEDNSSSKLEGSPQSCHARTVTPMSAPKKPTRRPSSSKKSSRSPSPNSASADTLPCYDWQQGKPLTSPSA</sequence>
<feature type="compositionally biased region" description="Basic and acidic residues" evidence="1">
    <location>
        <begin position="268"/>
        <end position="277"/>
    </location>
</feature>
<feature type="compositionally biased region" description="Basic and acidic residues" evidence="1">
    <location>
        <begin position="157"/>
        <end position="173"/>
    </location>
</feature>
<feature type="region of interest" description="Disordered" evidence="1">
    <location>
        <begin position="138"/>
        <end position="295"/>
    </location>
</feature>
<feature type="compositionally biased region" description="Basic residues" evidence="1">
    <location>
        <begin position="376"/>
        <end position="385"/>
    </location>
</feature>
<proteinExistence type="predicted"/>
<feature type="compositionally biased region" description="Basic residues" evidence="1">
    <location>
        <begin position="349"/>
        <end position="359"/>
    </location>
</feature>
<evidence type="ECO:0000256" key="1">
    <source>
        <dbReference type="SAM" id="MobiDB-lite"/>
    </source>
</evidence>
<evidence type="ECO:0000313" key="2">
    <source>
        <dbReference type="EMBL" id="CAB9527549.1"/>
    </source>
</evidence>
<feature type="compositionally biased region" description="Acidic residues" evidence="1">
    <location>
        <begin position="138"/>
        <end position="148"/>
    </location>
</feature>
<name>A0A9N8EYX0_9STRA</name>